<dbReference type="CDD" id="cd00882">
    <property type="entry name" value="Ras_like_GTPase"/>
    <property type="match status" value="1"/>
</dbReference>
<dbReference type="STRING" id="436010.A0A166B694"/>
<dbReference type="SUPFAM" id="SSF52540">
    <property type="entry name" value="P-loop containing nucleoside triphosphate hydrolases"/>
    <property type="match status" value="1"/>
</dbReference>
<evidence type="ECO:0000313" key="2">
    <source>
        <dbReference type="EMBL" id="KZP12317.1"/>
    </source>
</evidence>
<dbReference type="GO" id="GO:0005525">
    <property type="term" value="F:GTP binding"/>
    <property type="evidence" value="ECO:0007669"/>
    <property type="project" value="InterPro"/>
</dbReference>
<feature type="non-terminal residue" evidence="2">
    <location>
        <position position="1"/>
    </location>
</feature>
<gene>
    <name evidence="2" type="ORF">FIBSPDRAFT_696932</name>
</gene>
<evidence type="ECO:0000313" key="3">
    <source>
        <dbReference type="Proteomes" id="UP000076532"/>
    </source>
</evidence>
<protein>
    <recommendedName>
        <fullName evidence="1">G domain-containing protein</fullName>
    </recommendedName>
</protein>
<keyword evidence="3" id="KW-1185">Reference proteome</keyword>
<feature type="non-terminal residue" evidence="2">
    <location>
        <position position="213"/>
    </location>
</feature>
<dbReference type="Proteomes" id="UP000076532">
    <property type="component" value="Unassembled WGS sequence"/>
</dbReference>
<dbReference type="Gene3D" id="3.40.50.300">
    <property type="entry name" value="P-loop containing nucleotide triphosphate hydrolases"/>
    <property type="match status" value="1"/>
</dbReference>
<sequence length="213" mass="23670">RNVVIFGGAGAGKSSVINLISGRVRAKVGSGTGGCTLQSTPYMENIDGVQIRIHDTAGLNEAEEGTVAARDAIIALFRLLEGLAEGISLLVLCRRGRITDNETRNYKMFVEGLCQKKVPTVILMTGLELEEPNMESWWSRNGQEFHKYGMTFAGHACITSTRGKAKGGRYWYDEEYAESRELTRRLICHHLREGGTWRVEKTGVVMSFMKTSY</sequence>
<feature type="domain" description="G" evidence="1">
    <location>
        <begin position="2"/>
        <end position="80"/>
    </location>
</feature>
<accession>A0A166B694</accession>
<dbReference type="InterPro" id="IPR006073">
    <property type="entry name" value="GTP-bd"/>
</dbReference>
<name>A0A166B694_9AGAM</name>
<reference evidence="2 3" key="1">
    <citation type="journal article" date="2016" name="Mol. Biol. Evol.">
        <title>Comparative Genomics of Early-Diverging Mushroom-Forming Fungi Provides Insights into the Origins of Lignocellulose Decay Capabilities.</title>
        <authorList>
            <person name="Nagy L.G."/>
            <person name="Riley R."/>
            <person name="Tritt A."/>
            <person name="Adam C."/>
            <person name="Daum C."/>
            <person name="Floudas D."/>
            <person name="Sun H."/>
            <person name="Yadav J.S."/>
            <person name="Pangilinan J."/>
            <person name="Larsson K.H."/>
            <person name="Matsuura K."/>
            <person name="Barry K."/>
            <person name="Labutti K."/>
            <person name="Kuo R."/>
            <person name="Ohm R.A."/>
            <person name="Bhattacharya S.S."/>
            <person name="Shirouzu T."/>
            <person name="Yoshinaga Y."/>
            <person name="Martin F.M."/>
            <person name="Grigoriev I.V."/>
            <person name="Hibbett D.S."/>
        </authorList>
    </citation>
    <scope>NUCLEOTIDE SEQUENCE [LARGE SCALE GENOMIC DNA]</scope>
    <source>
        <strain evidence="2 3">CBS 109695</strain>
    </source>
</reference>
<proteinExistence type="predicted"/>
<dbReference type="OrthoDB" id="8954335at2759"/>
<organism evidence="2 3">
    <name type="scientific">Athelia psychrophila</name>
    <dbReference type="NCBI Taxonomy" id="1759441"/>
    <lineage>
        <taxon>Eukaryota</taxon>
        <taxon>Fungi</taxon>
        <taxon>Dikarya</taxon>
        <taxon>Basidiomycota</taxon>
        <taxon>Agaricomycotina</taxon>
        <taxon>Agaricomycetes</taxon>
        <taxon>Agaricomycetidae</taxon>
        <taxon>Atheliales</taxon>
        <taxon>Atheliaceae</taxon>
        <taxon>Athelia</taxon>
    </lineage>
</organism>
<dbReference type="Pfam" id="PF01926">
    <property type="entry name" value="MMR_HSR1"/>
    <property type="match status" value="1"/>
</dbReference>
<dbReference type="AlphaFoldDB" id="A0A166B694"/>
<dbReference type="EMBL" id="KV417649">
    <property type="protein sequence ID" value="KZP12317.1"/>
    <property type="molecule type" value="Genomic_DNA"/>
</dbReference>
<evidence type="ECO:0000259" key="1">
    <source>
        <dbReference type="Pfam" id="PF01926"/>
    </source>
</evidence>
<dbReference type="InterPro" id="IPR027417">
    <property type="entry name" value="P-loop_NTPase"/>
</dbReference>